<dbReference type="Gene3D" id="3.40.30.10">
    <property type="entry name" value="Glutaredoxin"/>
    <property type="match status" value="1"/>
</dbReference>
<dbReference type="InterPro" id="IPR013766">
    <property type="entry name" value="Thioredoxin_domain"/>
</dbReference>
<dbReference type="GO" id="GO:0016491">
    <property type="term" value="F:oxidoreductase activity"/>
    <property type="evidence" value="ECO:0007669"/>
    <property type="project" value="InterPro"/>
</dbReference>
<keyword evidence="3" id="KW-1185">Reference proteome</keyword>
<dbReference type="Pfam" id="PF00578">
    <property type="entry name" value="AhpC-TSA"/>
    <property type="match status" value="1"/>
</dbReference>
<dbReference type="EMBL" id="QPJO01000004">
    <property type="protein sequence ID" value="RCW90713.1"/>
    <property type="molecule type" value="Genomic_DNA"/>
</dbReference>
<feature type="domain" description="Thioredoxin" evidence="1">
    <location>
        <begin position="10"/>
        <end position="167"/>
    </location>
</feature>
<gene>
    <name evidence="2" type="ORF">DFQ08_104112</name>
</gene>
<evidence type="ECO:0000313" key="2">
    <source>
        <dbReference type="EMBL" id="RCW90713.1"/>
    </source>
</evidence>
<comment type="caution">
    <text evidence="2">The sequence shown here is derived from an EMBL/GenBank/DDBJ whole genome shotgun (WGS) entry which is preliminary data.</text>
</comment>
<reference evidence="2 3" key="1">
    <citation type="submission" date="2018-07" db="EMBL/GenBank/DDBJ databases">
        <title>Genomic Encyclopedia of Type Strains, Phase III (KMG-III): the genomes of soil and plant-associated and newly described type strains.</title>
        <authorList>
            <person name="Whitman W."/>
        </authorList>
    </citation>
    <scope>NUCLEOTIDE SEQUENCE [LARGE SCALE GENOMIC DNA]</scope>
    <source>
        <strain evidence="2 3">CECT 7958</strain>
    </source>
</reference>
<protein>
    <submittedName>
        <fullName evidence="2">Peroxiredoxin</fullName>
    </submittedName>
</protein>
<dbReference type="AlphaFoldDB" id="A0A368ZCE1"/>
<dbReference type="SUPFAM" id="SSF52833">
    <property type="entry name" value="Thioredoxin-like"/>
    <property type="match status" value="1"/>
</dbReference>
<dbReference type="GO" id="GO:0016209">
    <property type="term" value="F:antioxidant activity"/>
    <property type="evidence" value="ECO:0007669"/>
    <property type="project" value="InterPro"/>
</dbReference>
<accession>A0A368ZCE1</accession>
<dbReference type="InterPro" id="IPR036249">
    <property type="entry name" value="Thioredoxin-like_sf"/>
</dbReference>
<sequence length="176" mass="20013">MNYKKEKDMLKPRQKTPDLSINLTNGMEWTLSKQNPEAFTMVVVYRGLHCPVCKKYLEELQTKLSKFEDLGVNVVAVSSDTKETALKTAEEWDIGDVPLGYEFSIEEARDWGLFISKGIKDEPETFIEPGLFVIKPNQELYCASLQTMPFARPGLDDIINAIKFVLNKDYPARGEA</sequence>
<dbReference type="InterPro" id="IPR000866">
    <property type="entry name" value="AhpC/TSA"/>
</dbReference>
<dbReference type="PROSITE" id="PS51352">
    <property type="entry name" value="THIOREDOXIN_2"/>
    <property type="match status" value="1"/>
</dbReference>
<name>A0A368ZCE1_9FLAO</name>
<proteinExistence type="predicted"/>
<dbReference type="Proteomes" id="UP000253436">
    <property type="component" value="Unassembled WGS sequence"/>
</dbReference>
<dbReference type="RefSeq" id="WP_245935433.1">
    <property type="nucleotide sequence ID" value="NZ_QPJO01000004.1"/>
</dbReference>
<organism evidence="2 3">
    <name type="scientific">Winogradskyella arenosi</name>
    <dbReference type="NCBI Taxonomy" id="533325"/>
    <lineage>
        <taxon>Bacteria</taxon>
        <taxon>Pseudomonadati</taxon>
        <taxon>Bacteroidota</taxon>
        <taxon>Flavobacteriia</taxon>
        <taxon>Flavobacteriales</taxon>
        <taxon>Flavobacteriaceae</taxon>
        <taxon>Winogradskyella</taxon>
    </lineage>
</organism>
<evidence type="ECO:0000259" key="1">
    <source>
        <dbReference type="PROSITE" id="PS51352"/>
    </source>
</evidence>
<evidence type="ECO:0000313" key="3">
    <source>
        <dbReference type="Proteomes" id="UP000253436"/>
    </source>
</evidence>